<dbReference type="InterPro" id="IPR008906">
    <property type="entry name" value="HATC_C_dom"/>
</dbReference>
<dbReference type="InterPro" id="IPR052035">
    <property type="entry name" value="ZnF_BED_domain_contain"/>
</dbReference>
<dbReference type="Proteomes" id="UP000054481">
    <property type="component" value="Unassembled WGS sequence"/>
</dbReference>
<keyword evidence="4" id="KW-0862">Zinc</keyword>
<dbReference type="InterPro" id="IPR012337">
    <property type="entry name" value="RNaseH-like_sf"/>
</dbReference>
<keyword evidence="5" id="KW-0539">Nucleus</keyword>
<feature type="compositionally biased region" description="Basic and acidic residues" evidence="6">
    <location>
        <begin position="571"/>
        <end position="584"/>
    </location>
</feature>
<evidence type="ECO:0000256" key="2">
    <source>
        <dbReference type="ARBA" id="ARBA00022723"/>
    </source>
</evidence>
<dbReference type="GO" id="GO:0005634">
    <property type="term" value="C:nucleus"/>
    <property type="evidence" value="ECO:0007669"/>
    <property type="project" value="UniProtKB-SubCell"/>
</dbReference>
<dbReference type="GO" id="GO:0046983">
    <property type="term" value="F:protein dimerization activity"/>
    <property type="evidence" value="ECO:0007669"/>
    <property type="project" value="InterPro"/>
</dbReference>
<dbReference type="Pfam" id="PF05699">
    <property type="entry name" value="Dimer_Tnp_hAT"/>
    <property type="match status" value="1"/>
</dbReference>
<keyword evidence="2" id="KW-0479">Metal-binding</keyword>
<keyword evidence="3" id="KW-0863">Zinc-finger</keyword>
<evidence type="ECO:0000313" key="9">
    <source>
        <dbReference type="Proteomes" id="UP000054481"/>
    </source>
</evidence>
<feature type="domain" description="HAT C-terminal dimerisation" evidence="7">
    <location>
        <begin position="585"/>
        <end position="666"/>
    </location>
</feature>
<evidence type="ECO:0000313" key="8">
    <source>
        <dbReference type="EMBL" id="KJZ69959.1"/>
    </source>
</evidence>
<dbReference type="GO" id="GO:0008270">
    <property type="term" value="F:zinc ion binding"/>
    <property type="evidence" value="ECO:0007669"/>
    <property type="project" value="UniProtKB-KW"/>
</dbReference>
<dbReference type="SUPFAM" id="SSF53098">
    <property type="entry name" value="Ribonuclease H-like"/>
    <property type="match status" value="1"/>
</dbReference>
<dbReference type="EMBL" id="KQ030661">
    <property type="protein sequence ID" value="KJZ69959.1"/>
    <property type="molecule type" value="Genomic_DNA"/>
</dbReference>
<sequence>MGLPALHSKQKPPSPKLRRERHPEREWSYIQRPRHLRSTGEDEIGCAKEGREIKEQGTEVDCRCDETDTSVPRERDIANSLVKGFDRKRFQRLLLEWVVEENHSFRVCEQERLRRIFEYLNPLVKITDANIFRTTVRHKVILAYERHRERVVEVLRQSCGLIHISFDGWKSGNRHSLYGVTCFFRGEDSQPRKLVLGVPEVRTRHFGTNIAAEILDVLDAFGIKDRIGYFTLDNAENNDRALEVIGGELGFVGSRRRGRCFGHTLNLSAKALLFGHNVEAFEEQLSGAAALSEAEHILWRLYSALNTTCHPTSGLERKPLDLIDNDTRWFSQLYMIRRALRLRHFLEQLILKHRQQWEQSSRSSKTGILRRTAKVPRICLEENQLTVKDWGVLEHLAKLLGYYEDAVKTLEGDGQQRKRKRGWVGSYGNIWEVVQGFEFVLEALEEYKLRVADIPDSEHFRININLGWEKLNKYYCRLDETPIYYAALALHPAFRWGYFENEWKGNAEWVKTAKQMVREVWETDYRQLPIGRAAVDEERAIKRQKRYYNPFEAFCERGRSTSRINTLVKDEESVPDRSDLHADELESWQSSPEDGDSDVRDPIGYWHERKRQYPRLSRMALDFLTIQPMSAECERLFSAAGRMVTPLRSQLDAETIGMCQVLRSWLRAGVIDDLDVMLIPVNESSDSSEAGEKSWIAGTSEDAAEDKLILDWE</sequence>
<evidence type="ECO:0000259" key="7">
    <source>
        <dbReference type="Pfam" id="PF05699"/>
    </source>
</evidence>
<feature type="region of interest" description="Disordered" evidence="6">
    <location>
        <begin position="571"/>
        <end position="600"/>
    </location>
</feature>
<feature type="region of interest" description="Disordered" evidence="6">
    <location>
        <begin position="1"/>
        <end position="26"/>
    </location>
</feature>
<proteinExistence type="predicted"/>
<reference evidence="8 9" key="1">
    <citation type="journal article" date="2014" name="Genome Biol. Evol.">
        <title>Comparative genomics and transcriptomics analyses reveal divergent lifestyle features of nematode endoparasitic fungus Hirsutella minnesotensis.</title>
        <authorList>
            <person name="Lai Y."/>
            <person name="Liu K."/>
            <person name="Zhang X."/>
            <person name="Zhang X."/>
            <person name="Li K."/>
            <person name="Wang N."/>
            <person name="Shu C."/>
            <person name="Wu Y."/>
            <person name="Wang C."/>
            <person name="Bushley K.E."/>
            <person name="Xiang M."/>
            <person name="Liu X."/>
        </authorList>
    </citation>
    <scope>NUCLEOTIDE SEQUENCE [LARGE SCALE GENOMIC DNA]</scope>
    <source>
        <strain evidence="8 9">3608</strain>
    </source>
</reference>
<protein>
    <recommendedName>
        <fullName evidence="7">HAT C-terminal dimerisation domain-containing protein</fullName>
    </recommendedName>
</protein>
<gene>
    <name evidence="8" type="ORF">HIM_10651</name>
</gene>
<accession>A0A0F8A217</accession>
<dbReference type="AlphaFoldDB" id="A0A0F8A217"/>
<dbReference type="OrthoDB" id="5088237at2759"/>
<name>A0A0F8A217_9HYPO</name>
<evidence type="ECO:0000256" key="1">
    <source>
        <dbReference type="ARBA" id="ARBA00004123"/>
    </source>
</evidence>
<evidence type="ECO:0000256" key="6">
    <source>
        <dbReference type="SAM" id="MobiDB-lite"/>
    </source>
</evidence>
<dbReference type="PANTHER" id="PTHR46481:SF10">
    <property type="entry name" value="ZINC FINGER BED DOMAIN-CONTAINING PROTEIN 39"/>
    <property type="match status" value="1"/>
</dbReference>
<organism evidence="8 9">
    <name type="scientific">Hirsutella minnesotensis 3608</name>
    <dbReference type="NCBI Taxonomy" id="1043627"/>
    <lineage>
        <taxon>Eukaryota</taxon>
        <taxon>Fungi</taxon>
        <taxon>Dikarya</taxon>
        <taxon>Ascomycota</taxon>
        <taxon>Pezizomycotina</taxon>
        <taxon>Sordariomycetes</taxon>
        <taxon>Hypocreomycetidae</taxon>
        <taxon>Hypocreales</taxon>
        <taxon>Ophiocordycipitaceae</taxon>
        <taxon>Hirsutella</taxon>
    </lineage>
</organism>
<comment type="subcellular location">
    <subcellularLocation>
        <location evidence="1">Nucleus</location>
    </subcellularLocation>
</comment>
<dbReference type="PANTHER" id="PTHR46481">
    <property type="entry name" value="ZINC FINGER BED DOMAIN-CONTAINING PROTEIN 4"/>
    <property type="match status" value="1"/>
</dbReference>
<keyword evidence="9" id="KW-1185">Reference proteome</keyword>
<evidence type="ECO:0000256" key="4">
    <source>
        <dbReference type="ARBA" id="ARBA00022833"/>
    </source>
</evidence>
<evidence type="ECO:0000256" key="5">
    <source>
        <dbReference type="ARBA" id="ARBA00023242"/>
    </source>
</evidence>
<evidence type="ECO:0000256" key="3">
    <source>
        <dbReference type="ARBA" id="ARBA00022771"/>
    </source>
</evidence>